<keyword evidence="2" id="KW-0175">Coiled coil</keyword>
<protein>
    <submittedName>
        <fullName evidence="5">Uncharacterized protein</fullName>
    </submittedName>
</protein>
<feature type="domain" description="Peptidoglycan hydrolase PcsB coiled-coil" evidence="4">
    <location>
        <begin position="109"/>
        <end position="177"/>
    </location>
</feature>
<evidence type="ECO:0000259" key="3">
    <source>
        <dbReference type="Pfam" id="PF01551"/>
    </source>
</evidence>
<accession>A0A1G1VEI0</accession>
<dbReference type="Pfam" id="PF01551">
    <property type="entry name" value="Peptidase_M23"/>
    <property type="match status" value="1"/>
</dbReference>
<feature type="coiled-coil region" evidence="2">
    <location>
        <begin position="179"/>
        <end position="206"/>
    </location>
</feature>
<dbReference type="AlphaFoldDB" id="A0A1G1VEI0"/>
<evidence type="ECO:0000259" key="4">
    <source>
        <dbReference type="Pfam" id="PF24568"/>
    </source>
</evidence>
<feature type="coiled-coil region" evidence="2">
    <location>
        <begin position="48"/>
        <end position="121"/>
    </location>
</feature>
<dbReference type="PANTHER" id="PTHR21666:SF270">
    <property type="entry name" value="MUREIN HYDROLASE ACTIVATOR ENVC"/>
    <property type="match status" value="1"/>
</dbReference>
<dbReference type="SUPFAM" id="SSF51261">
    <property type="entry name" value="Duplicated hybrid motif"/>
    <property type="match status" value="2"/>
</dbReference>
<proteinExistence type="predicted"/>
<dbReference type="CDD" id="cd12797">
    <property type="entry name" value="M23_peptidase"/>
    <property type="match status" value="1"/>
</dbReference>
<dbReference type="InterPro" id="IPR011055">
    <property type="entry name" value="Dup_hybrid_motif"/>
</dbReference>
<evidence type="ECO:0000313" key="5">
    <source>
        <dbReference type="EMBL" id="OGY13747.1"/>
    </source>
</evidence>
<dbReference type="Proteomes" id="UP000177685">
    <property type="component" value="Unassembled WGS sequence"/>
</dbReference>
<name>A0A1G1VEI0_9BACT</name>
<dbReference type="Pfam" id="PF24568">
    <property type="entry name" value="CC_PcsB"/>
    <property type="match status" value="1"/>
</dbReference>
<dbReference type="GO" id="GO:0004222">
    <property type="term" value="F:metalloendopeptidase activity"/>
    <property type="evidence" value="ECO:0007669"/>
    <property type="project" value="TreeGrafter"/>
</dbReference>
<sequence length="393" mass="44087">MLAILQKAKIGLLFFTLFFLFYPLATARGEDNYSVGQSPAVGESTNDLQNRLDDNRKEQERIRKLLDETKQKKVTLTNEIVYQDNQIKLTELKIQETESEISALTGQINRLEGELTTLSEVFAERAVETYKLKRYGDSLVVLLTSANVSDFISRFNYLQRIQQNDRELLLEMQTTQTDYEVERAKVEELHDKLEGQKKTLASQKTQKQNLLKITQSDERKYQELLSSLRADEAAIERAISSLVARIVAGIATGTAVTKGQIIGQQGNTGNVYPRPSGSCPNCGSHLHYMVLPCDITKSGLSCHANPKPYLDDGQYRKPLDYNYISQEYGNTSFAQSGTGGYAFHSGIDLVAGHGAAIYSVSEGMVYYGTDSAGGKYALVRHKDDFWTAYWHLQ</sequence>
<evidence type="ECO:0000256" key="2">
    <source>
        <dbReference type="SAM" id="Coils"/>
    </source>
</evidence>
<evidence type="ECO:0000313" key="6">
    <source>
        <dbReference type="Proteomes" id="UP000177685"/>
    </source>
</evidence>
<keyword evidence="1" id="KW-0732">Signal</keyword>
<dbReference type="Gene3D" id="2.70.70.10">
    <property type="entry name" value="Glucose Permease (Domain IIA)"/>
    <property type="match status" value="1"/>
</dbReference>
<dbReference type="InterPro" id="IPR057309">
    <property type="entry name" value="PcsB_CC"/>
</dbReference>
<dbReference type="Gene3D" id="6.10.250.3150">
    <property type="match status" value="1"/>
</dbReference>
<gene>
    <name evidence="5" type="ORF">A3A58_03580</name>
</gene>
<feature type="domain" description="M23ase beta-sheet core" evidence="3">
    <location>
        <begin position="343"/>
        <end position="393"/>
    </location>
</feature>
<dbReference type="PANTHER" id="PTHR21666">
    <property type="entry name" value="PEPTIDASE-RELATED"/>
    <property type="match status" value="1"/>
</dbReference>
<evidence type="ECO:0000256" key="1">
    <source>
        <dbReference type="ARBA" id="ARBA00022729"/>
    </source>
</evidence>
<dbReference type="InterPro" id="IPR016047">
    <property type="entry name" value="M23ase_b-sheet_dom"/>
</dbReference>
<dbReference type="InterPro" id="IPR050570">
    <property type="entry name" value="Cell_wall_metabolism_enzyme"/>
</dbReference>
<comment type="caution">
    <text evidence="5">The sequence shown here is derived from an EMBL/GenBank/DDBJ whole genome shotgun (WGS) entry which is preliminary data.</text>
</comment>
<dbReference type="EMBL" id="MHCD01000028">
    <property type="protein sequence ID" value="OGY13747.1"/>
    <property type="molecule type" value="Genomic_DNA"/>
</dbReference>
<reference evidence="5 6" key="1">
    <citation type="journal article" date="2016" name="Nat. Commun.">
        <title>Thousands of microbial genomes shed light on interconnected biogeochemical processes in an aquifer system.</title>
        <authorList>
            <person name="Anantharaman K."/>
            <person name="Brown C.T."/>
            <person name="Hug L.A."/>
            <person name="Sharon I."/>
            <person name="Castelle C.J."/>
            <person name="Probst A.J."/>
            <person name="Thomas B.C."/>
            <person name="Singh A."/>
            <person name="Wilkins M.J."/>
            <person name="Karaoz U."/>
            <person name="Brodie E.L."/>
            <person name="Williams K.H."/>
            <person name="Hubbard S.S."/>
            <person name="Banfield J.F."/>
        </authorList>
    </citation>
    <scope>NUCLEOTIDE SEQUENCE [LARGE SCALE GENOMIC DNA]</scope>
</reference>
<organism evidence="5 6">
    <name type="scientific">Candidatus Blackburnbacteria bacterium RIFCSPLOWO2_01_FULL_41_27</name>
    <dbReference type="NCBI Taxonomy" id="1797520"/>
    <lineage>
        <taxon>Bacteria</taxon>
        <taxon>Candidatus Blackburniibacteriota</taxon>
    </lineage>
</organism>